<organism evidence="1 2">
    <name type="scientific">Trichinella nelsoni</name>
    <dbReference type="NCBI Taxonomy" id="6336"/>
    <lineage>
        <taxon>Eukaryota</taxon>
        <taxon>Metazoa</taxon>
        <taxon>Ecdysozoa</taxon>
        <taxon>Nematoda</taxon>
        <taxon>Enoplea</taxon>
        <taxon>Dorylaimia</taxon>
        <taxon>Trichinellida</taxon>
        <taxon>Trichinellidae</taxon>
        <taxon>Trichinella</taxon>
    </lineage>
</organism>
<reference evidence="1 2" key="1">
    <citation type="submission" date="2015-01" db="EMBL/GenBank/DDBJ databases">
        <title>Evolution of Trichinella species and genotypes.</title>
        <authorList>
            <person name="Korhonen P.K."/>
            <person name="Edoardo P."/>
            <person name="Giuseppe L.R."/>
            <person name="Gasser R.B."/>
        </authorList>
    </citation>
    <scope>NUCLEOTIDE SEQUENCE [LARGE SCALE GENOMIC DNA]</scope>
    <source>
        <strain evidence="1">ISS37</strain>
    </source>
</reference>
<accession>A0A0V0RZT1</accession>
<proteinExistence type="predicted"/>
<gene>
    <name evidence="1" type="ORF">T07_3257</name>
</gene>
<evidence type="ECO:0000313" key="1">
    <source>
        <dbReference type="EMBL" id="KRX19922.1"/>
    </source>
</evidence>
<comment type="caution">
    <text evidence="1">The sequence shown here is derived from an EMBL/GenBank/DDBJ whole genome shotgun (WGS) entry which is preliminary data.</text>
</comment>
<dbReference type="AlphaFoldDB" id="A0A0V0RZT1"/>
<name>A0A0V0RZT1_9BILA</name>
<evidence type="ECO:0000313" key="2">
    <source>
        <dbReference type="Proteomes" id="UP000054630"/>
    </source>
</evidence>
<dbReference type="Proteomes" id="UP000054630">
    <property type="component" value="Unassembled WGS sequence"/>
</dbReference>
<dbReference type="OrthoDB" id="10579632at2759"/>
<keyword evidence="2" id="KW-1185">Reference proteome</keyword>
<protein>
    <submittedName>
        <fullName evidence="1">Uncharacterized protein</fullName>
    </submittedName>
</protein>
<sequence length="273" mass="31534">MINHNAIDRSPKSHTTNNCYVPPHCRTLPHRQITRCSVPCGRKSERPSILDKAEKETSPQQVLATRRERRRSCSVGAWCSVRGRQQCDLSPWLSIYTYCGDQRNSPEAEMYPPTPMENNGGMPNSVLTFVLPLTDDNNLSTVFDNFSEKNLFNCAFYDAYLERPSQRQDTILYYVEARVNSGQLIFIGDETRSENMLSPSHFLMDDKWSISAEMEIRIKYWLRVLYATVMHLHIFQCLLDLEIVCIFTDANQDIMEKNIEGGMNHISDKQCFT</sequence>
<dbReference type="EMBL" id="JYDL01000054">
    <property type="protein sequence ID" value="KRX19922.1"/>
    <property type="molecule type" value="Genomic_DNA"/>
</dbReference>